<evidence type="ECO:0000313" key="4">
    <source>
        <dbReference type="Proteomes" id="UP000243799"/>
    </source>
</evidence>
<dbReference type="Pfam" id="PF07905">
    <property type="entry name" value="PucR"/>
    <property type="match status" value="1"/>
</dbReference>
<dbReference type="Proteomes" id="UP000243799">
    <property type="component" value="Unassembled WGS sequence"/>
</dbReference>
<accession>A0A1I1B2J0</accession>
<feature type="domain" description="PucR C-terminal helix-turn-helix" evidence="2">
    <location>
        <begin position="435"/>
        <end position="492"/>
    </location>
</feature>
<dbReference type="InterPro" id="IPR025736">
    <property type="entry name" value="PucR_C-HTH_dom"/>
</dbReference>
<dbReference type="STRING" id="490629.SAMN05216266_11128"/>
<reference evidence="4" key="1">
    <citation type="submission" date="2016-10" db="EMBL/GenBank/DDBJ databases">
        <authorList>
            <person name="Varghese N."/>
            <person name="Submissions S."/>
        </authorList>
    </citation>
    <scope>NUCLEOTIDE SEQUENCE [LARGE SCALE GENOMIC DNA]</scope>
    <source>
        <strain evidence="4">CGMCC 4.3568</strain>
    </source>
</reference>
<sequence>MARLCNYATMVSVAELVGHGSLALAGVHLPQPTAGIRWVATSELADPSPFLEGGEVLLTTGLEMRQWRSQWKSYVARLVARQVVALGFATGLTHRAVPAGLIAACRTQGLNVFEVPRATTFVAISHTLASMKESESEHAARRSLEAQRQLTQAALRQDDPAALVTRLADIVDGAAALVGPDGVEPRGPARTELDVSLVASEVDRLRPQGLRAATSVQTGAATLVVQPVGLTGPPVGHLAVYIPHPVTDRERTAIATAVSLLGLAAQTRLERRDADRRLRARALELLVEADARTATIVLEARGERGVALPKHVVIARATGPDHALSDALEAVENAVPLAALVREELWLAVTPGAIDHHLAKVAERGLLVGVGGPETIDDARRSWTNAGHALTSATSAAPVVRWERLVNEGALAVIDGERAAAFAASFLARLSDEELVRTLSSFLHHHGSRLKVADELGIHRNTVGNRIAQIETALGRSLDDPQVRVNAWIALQVASNSATTSSASACSTPRAARTG</sequence>
<dbReference type="InterPro" id="IPR012914">
    <property type="entry name" value="PucR_dom"/>
</dbReference>
<dbReference type="Gene3D" id="1.10.10.2840">
    <property type="entry name" value="PucR C-terminal helix-turn-helix domain"/>
    <property type="match status" value="1"/>
</dbReference>
<dbReference type="InterPro" id="IPR051448">
    <property type="entry name" value="CdaR-like_regulators"/>
</dbReference>
<dbReference type="Pfam" id="PF13556">
    <property type="entry name" value="HTH_30"/>
    <property type="match status" value="1"/>
</dbReference>
<dbReference type="PANTHER" id="PTHR33744">
    <property type="entry name" value="CARBOHYDRATE DIACID REGULATOR"/>
    <property type="match status" value="1"/>
</dbReference>
<organism evidence="3 4">
    <name type="scientific">Amycolatopsis marina</name>
    <dbReference type="NCBI Taxonomy" id="490629"/>
    <lineage>
        <taxon>Bacteria</taxon>
        <taxon>Bacillati</taxon>
        <taxon>Actinomycetota</taxon>
        <taxon>Actinomycetes</taxon>
        <taxon>Pseudonocardiales</taxon>
        <taxon>Pseudonocardiaceae</taxon>
        <taxon>Amycolatopsis</taxon>
    </lineage>
</organism>
<name>A0A1I1B2J0_9PSEU</name>
<dbReference type="AlphaFoldDB" id="A0A1I1B2J0"/>
<evidence type="ECO:0000259" key="2">
    <source>
        <dbReference type="Pfam" id="PF13556"/>
    </source>
</evidence>
<dbReference type="PANTHER" id="PTHR33744:SF1">
    <property type="entry name" value="DNA-BINDING TRANSCRIPTIONAL ACTIVATOR ADER"/>
    <property type="match status" value="1"/>
</dbReference>
<dbReference type="EMBL" id="FOKG01000011">
    <property type="protein sequence ID" value="SFB42840.1"/>
    <property type="molecule type" value="Genomic_DNA"/>
</dbReference>
<evidence type="ECO:0000313" key="3">
    <source>
        <dbReference type="EMBL" id="SFB42840.1"/>
    </source>
</evidence>
<gene>
    <name evidence="3" type="ORF">SAMN05216266_11128</name>
</gene>
<dbReference type="InterPro" id="IPR042070">
    <property type="entry name" value="PucR_C-HTH_sf"/>
</dbReference>
<keyword evidence="4" id="KW-1185">Reference proteome</keyword>
<dbReference type="OrthoDB" id="8450798at2"/>
<evidence type="ECO:0000259" key="1">
    <source>
        <dbReference type="Pfam" id="PF07905"/>
    </source>
</evidence>
<protein>
    <submittedName>
        <fullName evidence="3">Purine catabolism regulatory protein</fullName>
    </submittedName>
</protein>
<feature type="domain" description="Purine catabolism PurC-like" evidence="1">
    <location>
        <begin position="35"/>
        <end position="128"/>
    </location>
</feature>
<proteinExistence type="predicted"/>